<dbReference type="InterPro" id="IPR027417">
    <property type="entry name" value="P-loop_NTPase"/>
</dbReference>
<evidence type="ECO:0000256" key="10">
    <source>
        <dbReference type="SAM" id="MobiDB-lite"/>
    </source>
</evidence>
<dbReference type="GO" id="GO:0005524">
    <property type="term" value="F:ATP binding"/>
    <property type="evidence" value="ECO:0007669"/>
    <property type="project" value="UniProtKB-KW"/>
</dbReference>
<feature type="domain" description="Helicase ATP-binding" evidence="11">
    <location>
        <begin position="41"/>
        <end position="219"/>
    </location>
</feature>
<name>A0A7J7IYP7_BUGNE</name>
<dbReference type="PROSITE" id="PS51192">
    <property type="entry name" value="HELICASE_ATP_BIND_1"/>
    <property type="match status" value="1"/>
</dbReference>
<evidence type="ECO:0000313" key="14">
    <source>
        <dbReference type="EMBL" id="KAF6019029.1"/>
    </source>
</evidence>
<evidence type="ECO:0000256" key="8">
    <source>
        <dbReference type="ARBA" id="ARBA00047984"/>
    </source>
</evidence>
<dbReference type="GO" id="GO:0003724">
    <property type="term" value="F:RNA helicase activity"/>
    <property type="evidence" value="ECO:0007669"/>
    <property type="project" value="UniProtKB-EC"/>
</dbReference>
<dbReference type="InterPro" id="IPR001650">
    <property type="entry name" value="Helicase_C-like"/>
</dbReference>
<dbReference type="EMBL" id="VXIV02003258">
    <property type="protein sequence ID" value="KAF6019029.1"/>
    <property type="molecule type" value="Genomic_DNA"/>
</dbReference>
<feature type="domain" description="Helicase C-terminal" evidence="12">
    <location>
        <begin position="231"/>
        <end position="429"/>
    </location>
</feature>
<evidence type="ECO:0000259" key="13">
    <source>
        <dbReference type="PROSITE" id="PS51195"/>
    </source>
</evidence>
<dbReference type="InterPro" id="IPR014014">
    <property type="entry name" value="RNA_helicase_DEAD_Q_motif"/>
</dbReference>
<evidence type="ECO:0000256" key="5">
    <source>
        <dbReference type="ARBA" id="ARBA00022840"/>
    </source>
</evidence>
<feature type="domain" description="DEAD-box RNA helicase Q" evidence="13">
    <location>
        <begin position="10"/>
        <end position="38"/>
    </location>
</feature>
<organism evidence="14 15">
    <name type="scientific">Bugula neritina</name>
    <name type="common">Brown bryozoan</name>
    <name type="synonym">Sertularia neritina</name>
    <dbReference type="NCBI Taxonomy" id="10212"/>
    <lineage>
        <taxon>Eukaryota</taxon>
        <taxon>Metazoa</taxon>
        <taxon>Spiralia</taxon>
        <taxon>Lophotrochozoa</taxon>
        <taxon>Bryozoa</taxon>
        <taxon>Gymnolaemata</taxon>
        <taxon>Cheilostomatida</taxon>
        <taxon>Flustrina</taxon>
        <taxon>Buguloidea</taxon>
        <taxon>Bugulidae</taxon>
        <taxon>Bugula</taxon>
    </lineage>
</organism>
<feature type="compositionally biased region" description="Low complexity" evidence="10">
    <location>
        <begin position="517"/>
        <end position="530"/>
    </location>
</feature>
<evidence type="ECO:0000313" key="15">
    <source>
        <dbReference type="Proteomes" id="UP000593567"/>
    </source>
</evidence>
<dbReference type="Proteomes" id="UP000593567">
    <property type="component" value="Unassembled WGS sequence"/>
</dbReference>
<dbReference type="SMART" id="SM00487">
    <property type="entry name" value="DEXDc"/>
    <property type="match status" value="1"/>
</dbReference>
<dbReference type="InterPro" id="IPR050079">
    <property type="entry name" value="DEAD_box_RNA_helicase"/>
</dbReference>
<dbReference type="OrthoDB" id="1191041at2759"/>
<evidence type="ECO:0000256" key="6">
    <source>
        <dbReference type="ARBA" id="ARBA00022884"/>
    </source>
</evidence>
<comment type="caution">
    <text evidence="14">The sequence shown here is derived from an EMBL/GenBank/DDBJ whole genome shotgun (WGS) entry which is preliminary data.</text>
</comment>
<evidence type="ECO:0000256" key="3">
    <source>
        <dbReference type="ARBA" id="ARBA00022801"/>
    </source>
</evidence>
<reference evidence="14" key="1">
    <citation type="submission" date="2020-06" db="EMBL/GenBank/DDBJ databases">
        <title>Draft genome of Bugula neritina, a colonial animal packing powerful symbionts and potential medicines.</title>
        <authorList>
            <person name="Rayko M."/>
        </authorList>
    </citation>
    <scope>NUCLEOTIDE SEQUENCE [LARGE SCALE GENOMIC DNA]</scope>
    <source>
        <strain evidence="14">Kwan_BN1</strain>
    </source>
</reference>
<evidence type="ECO:0000256" key="7">
    <source>
        <dbReference type="ARBA" id="ARBA00038041"/>
    </source>
</evidence>
<dbReference type="GO" id="GO:0016787">
    <property type="term" value="F:hydrolase activity"/>
    <property type="evidence" value="ECO:0007669"/>
    <property type="project" value="UniProtKB-KW"/>
</dbReference>
<evidence type="ECO:0000256" key="2">
    <source>
        <dbReference type="ARBA" id="ARBA00022741"/>
    </source>
</evidence>
<gene>
    <name evidence="14" type="ORF">EB796_022674</name>
</gene>
<evidence type="ECO:0000256" key="9">
    <source>
        <dbReference type="PROSITE-ProRule" id="PRU00552"/>
    </source>
</evidence>
<keyword evidence="4" id="KW-0347">Helicase</keyword>
<evidence type="ECO:0000256" key="4">
    <source>
        <dbReference type="ARBA" id="ARBA00022806"/>
    </source>
</evidence>
<dbReference type="PROSITE" id="PS51195">
    <property type="entry name" value="Q_MOTIF"/>
    <property type="match status" value="1"/>
</dbReference>
<dbReference type="GO" id="GO:0003723">
    <property type="term" value="F:RNA binding"/>
    <property type="evidence" value="ECO:0007669"/>
    <property type="project" value="UniProtKB-KW"/>
</dbReference>
<protein>
    <recommendedName>
        <fullName evidence="1">RNA helicase</fullName>
        <ecNumber evidence="1">3.6.4.13</ecNumber>
    </recommendedName>
</protein>
<dbReference type="CDD" id="cd17961">
    <property type="entry name" value="DEADc_DDX56"/>
    <property type="match status" value="1"/>
</dbReference>
<accession>A0A7J7IYP7</accession>
<evidence type="ECO:0000256" key="1">
    <source>
        <dbReference type="ARBA" id="ARBA00012552"/>
    </source>
</evidence>
<feature type="short sequence motif" description="Q motif" evidence="9">
    <location>
        <begin position="10"/>
        <end position="38"/>
    </location>
</feature>
<dbReference type="InterPro" id="IPR014001">
    <property type="entry name" value="Helicase_ATP-bd"/>
</dbReference>
<evidence type="ECO:0000259" key="11">
    <source>
        <dbReference type="PROSITE" id="PS51192"/>
    </source>
</evidence>
<dbReference type="Pfam" id="PF00271">
    <property type="entry name" value="Helicase_C"/>
    <property type="match status" value="1"/>
</dbReference>
<keyword evidence="2" id="KW-0547">Nucleotide-binding</keyword>
<dbReference type="PANTHER" id="PTHR47959:SF21">
    <property type="entry name" value="DEAD-BOX HELICASE 56"/>
    <property type="match status" value="1"/>
</dbReference>
<dbReference type="PANTHER" id="PTHR47959">
    <property type="entry name" value="ATP-DEPENDENT RNA HELICASE RHLE-RELATED"/>
    <property type="match status" value="1"/>
</dbReference>
<keyword evidence="3" id="KW-0378">Hydrolase</keyword>
<dbReference type="Pfam" id="PF00270">
    <property type="entry name" value="DEAD"/>
    <property type="match status" value="1"/>
</dbReference>
<keyword evidence="5" id="KW-0067">ATP-binding</keyword>
<dbReference type="GO" id="GO:0005829">
    <property type="term" value="C:cytosol"/>
    <property type="evidence" value="ECO:0007669"/>
    <property type="project" value="TreeGrafter"/>
</dbReference>
<keyword evidence="6" id="KW-0694">RNA-binding</keyword>
<dbReference type="SMART" id="SM00490">
    <property type="entry name" value="HELICc"/>
    <property type="match status" value="1"/>
</dbReference>
<dbReference type="CDD" id="cd18787">
    <property type="entry name" value="SF2_C_DEAD"/>
    <property type="match status" value="1"/>
</dbReference>
<dbReference type="AlphaFoldDB" id="A0A7J7IYP7"/>
<keyword evidence="15" id="KW-1185">Reference proteome</keyword>
<dbReference type="PROSITE" id="PS51194">
    <property type="entry name" value="HELICASE_CTER"/>
    <property type="match status" value="1"/>
</dbReference>
<sequence>MDEEKEEHVLQFYEMGLDERILKAIAKLNWGTPTLIQEKAIPLALEGKDILARARTGTGKTGCFLIPIIHKLLETKRFAKEQKTRALIMTPSKELCTQAYDNLQLLTSYCAKEIRGLDISGQVALDSQKSLLLDNPDVVVGTPSRILAHLKAGNMVLKDSLQMVVVDEADLVFSFGYETDMKALLTYLPKIYQAFLMSATLSEDVRSIKRMILHNPVIVKLEETSLPDSTQLTQYHIKCEDEDKFLLLYTLVKLHLIRGKSLVFVKSVDRCYKLKLFLGHVGIMACVINPELPINSRCHIVDQFNTGMYDLIIASDEASLDPATGGKNSAKEFKARSKSGQKDSEYGVARGIDFQSVSNVINFDFPSSSDAYIHRVGRTARGKNQGAALSFVSVGEMPKFEKMKQDLSGDYADVNTIFQPFNFKMEEIEGFRYRARDAYRAATGAAVRKARLGEIKHEMFTSEKLKTYFNENPRDKQVLRHDATRGLTKLQQHLKNVPDYIVPETLKGKTGKKKKGSSNYTGKKVVTKTQQKYKKRKADALQSLELSSSKRSGNKKRKKN</sequence>
<dbReference type="Gene3D" id="3.40.50.300">
    <property type="entry name" value="P-loop containing nucleotide triphosphate hydrolases"/>
    <property type="match status" value="2"/>
</dbReference>
<feature type="region of interest" description="Disordered" evidence="10">
    <location>
        <begin position="505"/>
        <end position="560"/>
    </location>
</feature>
<evidence type="ECO:0000259" key="12">
    <source>
        <dbReference type="PROSITE" id="PS51194"/>
    </source>
</evidence>
<proteinExistence type="inferred from homology"/>
<comment type="catalytic activity">
    <reaction evidence="8">
        <text>ATP + H2O = ADP + phosphate + H(+)</text>
        <dbReference type="Rhea" id="RHEA:13065"/>
        <dbReference type="ChEBI" id="CHEBI:15377"/>
        <dbReference type="ChEBI" id="CHEBI:15378"/>
        <dbReference type="ChEBI" id="CHEBI:30616"/>
        <dbReference type="ChEBI" id="CHEBI:43474"/>
        <dbReference type="ChEBI" id="CHEBI:456216"/>
        <dbReference type="EC" id="3.6.4.13"/>
    </reaction>
</comment>
<dbReference type="InterPro" id="IPR011545">
    <property type="entry name" value="DEAD/DEAH_box_helicase_dom"/>
</dbReference>
<dbReference type="EC" id="3.6.4.13" evidence="1"/>
<dbReference type="SUPFAM" id="SSF52540">
    <property type="entry name" value="P-loop containing nucleoside triphosphate hydrolases"/>
    <property type="match status" value="2"/>
</dbReference>
<comment type="similarity">
    <text evidence="7">Belongs to the DEAD box helicase family. DDX56/DBP9 subfamily.</text>
</comment>